<dbReference type="STRING" id="999627.SAMN05216236_11225"/>
<dbReference type="Proteomes" id="UP000182466">
    <property type="component" value="Unassembled WGS sequence"/>
</dbReference>
<keyword evidence="3" id="KW-0547">Nucleotide-binding</keyword>
<evidence type="ECO:0000256" key="3">
    <source>
        <dbReference type="ARBA" id="ARBA00022741"/>
    </source>
</evidence>
<dbReference type="Gene3D" id="3.40.50.300">
    <property type="entry name" value="P-loop containing nucleotide triphosphate hydrolases"/>
    <property type="match status" value="1"/>
</dbReference>
<keyword evidence="2" id="KW-0813">Transport</keyword>
<sequence>MTDAPSIHVTGSHEIDGKRLFGPIDVILPAGQWTCVLGRSGVGKSTLLRLIAGLDCAGLFAGEITSSDARTLDGRISFMAQSDLLLPWLSVLDNIVLGARLRDDVPDMVRAKDLLAHVGLDDHRDKKPTALSGGMRQRTALARTLMEDRPVALLDEPFSALDASTRADMQELSAQMLAGKTVLLVTHDPAEAVRLGHRIIVLTAQGAYPWQPPQTAPIRDQYAPETTACQADLLAHLRGQR</sequence>
<keyword evidence="7" id="KW-1185">Reference proteome</keyword>
<evidence type="ECO:0000259" key="5">
    <source>
        <dbReference type="PROSITE" id="PS50893"/>
    </source>
</evidence>
<dbReference type="eggNOG" id="COG1116">
    <property type="taxonomic scope" value="Bacteria"/>
</dbReference>
<dbReference type="EMBL" id="FPAW01000012">
    <property type="protein sequence ID" value="SFT90606.1"/>
    <property type="molecule type" value="Genomic_DNA"/>
</dbReference>
<dbReference type="Pfam" id="PF00005">
    <property type="entry name" value="ABC_tran"/>
    <property type="match status" value="1"/>
</dbReference>
<protein>
    <submittedName>
        <fullName evidence="6">Putative hydroxymethylpyrimidine transport system ATP-binding protein</fullName>
    </submittedName>
</protein>
<dbReference type="InterPro" id="IPR027417">
    <property type="entry name" value="P-loop_NTPase"/>
</dbReference>
<dbReference type="OrthoDB" id="9802264at2"/>
<feature type="domain" description="ABC transporter" evidence="5">
    <location>
        <begin position="2"/>
        <end position="229"/>
    </location>
</feature>
<evidence type="ECO:0000313" key="7">
    <source>
        <dbReference type="Proteomes" id="UP000182466"/>
    </source>
</evidence>
<evidence type="ECO:0000256" key="1">
    <source>
        <dbReference type="ARBA" id="ARBA00005417"/>
    </source>
</evidence>
<dbReference type="PANTHER" id="PTHR42788:SF19">
    <property type="entry name" value="ALIPHATIC SULFONATES IMPORT ATP-BINDING PROTEIN SSUB 2"/>
    <property type="match status" value="1"/>
</dbReference>
<dbReference type="SUPFAM" id="SSF52540">
    <property type="entry name" value="P-loop containing nucleoside triphosphate hydrolases"/>
    <property type="match status" value="1"/>
</dbReference>
<dbReference type="GO" id="GO:0005524">
    <property type="term" value="F:ATP binding"/>
    <property type="evidence" value="ECO:0007669"/>
    <property type="project" value="UniProtKB-KW"/>
</dbReference>
<comment type="similarity">
    <text evidence="1">Belongs to the ABC transporter superfamily.</text>
</comment>
<dbReference type="InterPro" id="IPR050166">
    <property type="entry name" value="ABC_transporter_ATP-bind"/>
</dbReference>
<proteinExistence type="inferred from homology"/>
<evidence type="ECO:0000313" key="6">
    <source>
        <dbReference type="EMBL" id="SFT90606.1"/>
    </source>
</evidence>
<dbReference type="PROSITE" id="PS50893">
    <property type="entry name" value="ABC_TRANSPORTER_2"/>
    <property type="match status" value="1"/>
</dbReference>
<organism evidence="6 7">
    <name type="scientific">Sedimentitalea nanhaiensis</name>
    <dbReference type="NCBI Taxonomy" id="999627"/>
    <lineage>
        <taxon>Bacteria</taxon>
        <taxon>Pseudomonadati</taxon>
        <taxon>Pseudomonadota</taxon>
        <taxon>Alphaproteobacteria</taxon>
        <taxon>Rhodobacterales</taxon>
        <taxon>Paracoccaceae</taxon>
        <taxon>Sedimentitalea</taxon>
    </lineage>
</organism>
<keyword evidence="4 6" id="KW-0067">ATP-binding</keyword>
<dbReference type="SMART" id="SM00382">
    <property type="entry name" value="AAA"/>
    <property type="match status" value="1"/>
</dbReference>
<gene>
    <name evidence="6" type="ORF">SAMN05216236_11225</name>
</gene>
<dbReference type="AlphaFoldDB" id="A0A1I7BTT8"/>
<dbReference type="InterPro" id="IPR003439">
    <property type="entry name" value="ABC_transporter-like_ATP-bd"/>
</dbReference>
<reference evidence="6 7" key="1">
    <citation type="submission" date="2016-10" db="EMBL/GenBank/DDBJ databases">
        <authorList>
            <person name="de Groot N.N."/>
        </authorList>
    </citation>
    <scope>NUCLEOTIDE SEQUENCE [LARGE SCALE GENOMIC DNA]</scope>
    <source>
        <strain evidence="6 7">CGMCC 1.10959</strain>
    </source>
</reference>
<evidence type="ECO:0000256" key="4">
    <source>
        <dbReference type="ARBA" id="ARBA00022840"/>
    </source>
</evidence>
<name>A0A1I7BTT8_9RHOB</name>
<accession>A0A1I7BTT8</accession>
<dbReference type="PANTHER" id="PTHR42788">
    <property type="entry name" value="TAURINE IMPORT ATP-BINDING PROTEIN-RELATED"/>
    <property type="match status" value="1"/>
</dbReference>
<evidence type="ECO:0000256" key="2">
    <source>
        <dbReference type="ARBA" id="ARBA00022448"/>
    </source>
</evidence>
<dbReference type="RefSeq" id="WP_027264078.1">
    <property type="nucleotide sequence ID" value="NZ_FPAW01000012.1"/>
</dbReference>
<dbReference type="GO" id="GO:0016887">
    <property type="term" value="F:ATP hydrolysis activity"/>
    <property type="evidence" value="ECO:0007669"/>
    <property type="project" value="InterPro"/>
</dbReference>
<dbReference type="InterPro" id="IPR003593">
    <property type="entry name" value="AAA+_ATPase"/>
</dbReference>